<dbReference type="Gene3D" id="3.30.470.20">
    <property type="entry name" value="ATP-grasp fold, B domain"/>
    <property type="match status" value="1"/>
</dbReference>
<proteinExistence type="inferred from homology"/>
<dbReference type="GO" id="GO:0006189">
    <property type="term" value="P:'de novo' IMP biosynthetic process"/>
    <property type="evidence" value="ECO:0007669"/>
    <property type="project" value="UniProtKB-UniRule"/>
</dbReference>
<keyword evidence="3 8" id="KW-0436">Ligase</keyword>
<dbReference type="HAMAP" id="MF_00137">
    <property type="entry name" value="SAICAR_synth"/>
    <property type="match status" value="1"/>
</dbReference>
<sequence length="340" mass="38997">MGSVKDLEVVKAPSDREPGEGRFRFSDRYSVFDWGKMPDDIAHKGAAICIATAYFFERLAEEGIPSHYLGVVEDGRVVRLSEARGPVRELACRLFRVVRPSRRNGEYDYGIFAGLSGNFLIPLEVIYRNSLPPGSSVFRRLASGALTHEDLGLAGPPEPGMRLDPPMLDVSTKLEETDRYLSWEEAQRIAGLSEEEVSALKERTRFLDRLITEETRRLGLDHEDGKVEYAFDEGRRLVLVDALGTLDECRFTYRGIPVSKEVARIFYRRTEWYRRVEEAKQEDRVHWKERVGMEPPPLPREFAQAISEMYMAYANELTGREWFRVRPLSEVLRVIGEFVG</sequence>
<evidence type="ECO:0000256" key="6">
    <source>
        <dbReference type="ARBA" id="ARBA00022840"/>
    </source>
</evidence>
<dbReference type="PANTHER" id="PTHR43700">
    <property type="entry name" value="PHOSPHORIBOSYLAMINOIMIDAZOLE-SUCCINOCARBOXAMIDE SYNTHASE"/>
    <property type="match status" value="1"/>
</dbReference>
<evidence type="ECO:0000256" key="2">
    <source>
        <dbReference type="ARBA" id="ARBA00010190"/>
    </source>
</evidence>
<organism evidence="10 11">
    <name type="scientific">Winmispira thermophila (strain ATCC 49972 / DSM 6192 / RI 19.B1)</name>
    <name type="common">Spirochaeta thermophila</name>
    <dbReference type="NCBI Taxonomy" id="665571"/>
    <lineage>
        <taxon>Bacteria</taxon>
        <taxon>Pseudomonadati</taxon>
        <taxon>Spirochaetota</taxon>
        <taxon>Spirochaetia</taxon>
        <taxon>Winmispirales</taxon>
        <taxon>Winmispiraceae</taxon>
        <taxon>Winmispira</taxon>
    </lineage>
</organism>
<keyword evidence="6 8" id="KW-0067">ATP-binding</keyword>
<keyword evidence="4 8" id="KW-0547">Nucleotide-binding</keyword>
<dbReference type="HOGENOM" id="CLU_045637_1_0_12"/>
<dbReference type="Pfam" id="PF01259">
    <property type="entry name" value="SAICAR_synt"/>
    <property type="match status" value="1"/>
</dbReference>
<evidence type="ECO:0000313" key="11">
    <source>
        <dbReference type="Proteomes" id="UP000001296"/>
    </source>
</evidence>
<dbReference type="AlphaFoldDB" id="E0RQ39"/>
<gene>
    <name evidence="8" type="primary">purC</name>
    <name evidence="10" type="ordered locus">STHERM_c04510</name>
</gene>
<dbReference type="EMBL" id="CP001698">
    <property type="protein sequence ID" value="ADN01423.1"/>
    <property type="molecule type" value="Genomic_DNA"/>
</dbReference>
<evidence type="ECO:0000256" key="1">
    <source>
        <dbReference type="ARBA" id="ARBA00004672"/>
    </source>
</evidence>
<evidence type="ECO:0000259" key="9">
    <source>
        <dbReference type="Pfam" id="PF01259"/>
    </source>
</evidence>
<dbReference type="GO" id="GO:0005524">
    <property type="term" value="F:ATP binding"/>
    <property type="evidence" value="ECO:0007669"/>
    <property type="project" value="UniProtKB-KW"/>
</dbReference>
<dbReference type="eggNOG" id="COG0152">
    <property type="taxonomic scope" value="Bacteria"/>
</dbReference>
<dbReference type="KEGG" id="sta:STHERM_c04510"/>
<protein>
    <recommendedName>
        <fullName evidence="8">Phosphoribosylaminoimidazole-succinocarboxamide synthase</fullName>
        <ecNumber evidence="8">6.3.2.6</ecNumber>
    </recommendedName>
    <alternativeName>
        <fullName evidence="8">SAICAR synthetase</fullName>
    </alternativeName>
</protein>
<dbReference type="InterPro" id="IPR028923">
    <property type="entry name" value="SAICAR_synt/ADE2_N"/>
</dbReference>
<dbReference type="PANTHER" id="PTHR43700:SF1">
    <property type="entry name" value="PHOSPHORIBOSYLAMINOIMIDAZOLE-SUCCINOCARBOXAMIDE SYNTHASE"/>
    <property type="match status" value="1"/>
</dbReference>
<accession>E0RQ39</accession>
<evidence type="ECO:0000256" key="7">
    <source>
        <dbReference type="ARBA" id="ARBA00048475"/>
    </source>
</evidence>
<evidence type="ECO:0000256" key="3">
    <source>
        <dbReference type="ARBA" id="ARBA00022598"/>
    </source>
</evidence>
<evidence type="ECO:0000256" key="8">
    <source>
        <dbReference type="HAMAP-Rule" id="MF_00137"/>
    </source>
</evidence>
<dbReference type="EC" id="6.3.2.6" evidence="8"/>
<dbReference type="UniPathway" id="UPA00074">
    <property type="reaction ID" value="UER00131"/>
</dbReference>
<comment type="pathway">
    <text evidence="1 8">Purine metabolism; IMP biosynthesis via de novo pathway; 5-amino-1-(5-phospho-D-ribosyl)imidazole-4-carboxamide from 5-amino-1-(5-phospho-D-ribosyl)imidazole-4-carboxylate: step 1/2.</text>
</comment>
<evidence type="ECO:0000313" key="10">
    <source>
        <dbReference type="EMBL" id="ADN01423.1"/>
    </source>
</evidence>
<keyword evidence="5 8" id="KW-0658">Purine biosynthesis</keyword>
<comment type="similarity">
    <text evidence="2 8">Belongs to the SAICAR synthetase family.</text>
</comment>
<dbReference type="GO" id="GO:0005737">
    <property type="term" value="C:cytoplasm"/>
    <property type="evidence" value="ECO:0007669"/>
    <property type="project" value="TreeGrafter"/>
</dbReference>
<dbReference type="SUPFAM" id="SSF56104">
    <property type="entry name" value="SAICAR synthase-like"/>
    <property type="match status" value="1"/>
</dbReference>
<feature type="domain" description="SAICAR synthetase/ADE2 N-terminal" evidence="9">
    <location>
        <begin position="21"/>
        <end position="254"/>
    </location>
</feature>
<reference key="1">
    <citation type="submission" date="2009-08" db="EMBL/GenBank/DDBJ databases">
        <title>The genome sequence of Spirochaeta thermophila DSM6192.</title>
        <authorList>
            <person name="Angelov A."/>
            <person name="Mientus M."/>
            <person name="Wittenberg S."/>
            <person name="Lehmann R."/>
            <person name="Liesegang H."/>
            <person name="Daniel R."/>
            <person name="Liebl W."/>
        </authorList>
    </citation>
    <scope>NUCLEOTIDE SEQUENCE</scope>
    <source>
        <strain>DSM 6192</strain>
    </source>
</reference>
<dbReference type="Gene3D" id="3.30.200.20">
    <property type="entry name" value="Phosphorylase Kinase, domain 1"/>
    <property type="match status" value="1"/>
</dbReference>
<dbReference type="PaxDb" id="665571-STHERM_c04510"/>
<dbReference type="GO" id="GO:0004639">
    <property type="term" value="F:phosphoribosylaminoimidazolesuccinocarboxamide synthase activity"/>
    <property type="evidence" value="ECO:0007669"/>
    <property type="project" value="UniProtKB-UniRule"/>
</dbReference>
<dbReference type="RefSeq" id="WP_013313264.1">
    <property type="nucleotide sequence ID" value="NC_014484.1"/>
</dbReference>
<dbReference type="Proteomes" id="UP000001296">
    <property type="component" value="Chromosome"/>
</dbReference>
<comment type="catalytic activity">
    <reaction evidence="7 8">
        <text>5-amino-1-(5-phospho-D-ribosyl)imidazole-4-carboxylate + L-aspartate + ATP = (2S)-2-[5-amino-1-(5-phospho-beta-D-ribosyl)imidazole-4-carboxamido]succinate + ADP + phosphate + 2 H(+)</text>
        <dbReference type="Rhea" id="RHEA:22628"/>
        <dbReference type="ChEBI" id="CHEBI:15378"/>
        <dbReference type="ChEBI" id="CHEBI:29991"/>
        <dbReference type="ChEBI" id="CHEBI:30616"/>
        <dbReference type="ChEBI" id="CHEBI:43474"/>
        <dbReference type="ChEBI" id="CHEBI:58443"/>
        <dbReference type="ChEBI" id="CHEBI:77657"/>
        <dbReference type="ChEBI" id="CHEBI:456216"/>
        <dbReference type="EC" id="6.3.2.6"/>
    </reaction>
</comment>
<name>E0RQ39_WINT6</name>
<reference evidence="10 11" key="2">
    <citation type="journal article" date="2010" name="J. Bacteriol.">
        <title>Genome sequence of the polysaccharide-degrading, thermophilic anaerobe Spirochaeta thermophila DSM 6192.</title>
        <authorList>
            <person name="Angelov A."/>
            <person name="Liebl S."/>
            <person name="Ballschmiter M."/>
            <person name="Bomeke M."/>
            <person name="Lehmann R."/>
            <person name="Liesegang H."/>
            <person name="Daniel R."/>
            <person name="Liebl W."/>
        </authorList>
    </citation>
    <scope>NUCLEOTIDE SEQUENCE [LARGE SCALE GENOMIC DNA]</scope>
    <source>
        <strain evidence="11">ATCC 49972 / DSM 6192 / RI 19.B1</strain>
    </source>
</reference>
<evidence type="ECO:0000256" key="4">
    <source>
        <dbReference type="ARBA" id="ARBA00022741"/>
    </source>
</evidence>
<evidence type="ECO:0000256" key="5">
    <source>
        <dbReference type="ARBA" id="ARBA00022755"/>
    </source>
</evidence>